<dbReference type="InterPro" id="IPR050900">
    <property type="entry name" value="Transposase_IS3/IS150/IS904"/>
</dbReference>
<comment type="function">
    <text evidence="1">Involved in the transposition of the insertion sequence.</text>
</comment>
<dbReference type="Pfam" id="PF13276">
    <property type="entry name" value="HTH_21"/>
    <property type="match status" value="1"/>
</dbReference>
<name>A0A558CTF4_9PSEU</name>
<dbReference type="Proteomes" id="UP000320011">
    <property type="component" value="Unassembled WGS sequence"/>
</dbReference>
<organism evidence="3 4">
    <name type="scientific">Amycolatopsis rhizosphaerae</name>
    <dbReference type="NCBI Taxonomy" id="2053003"/>
    <lineage>
        <taxon>Bacteria</taxon>
        <taxon>Bacillati</taxon>
        <taxon>Actinomycetota</taxon>
        <taxon>Actinomycetes</taxon>
        <taxon>Pseudonocardiales</taxon>
        <taxon>Pseudonocardiaceae</taxon>
        <taxon>Amycolatopsis</taxon>
    </lineage>
</organism>
<evidence type="ECO:0000313" key="3">
    <source>
        <dbReference type="EMBL" id="TVT52057.1"/>
    </source>
</evidence>
<dbReference type="InterPro" id="IPR001584">
    <property type="entry name" value="Integrase_cat-core"/>
</dbReference>
<dbReference type="InterPro" id="IPR048020">
    <property type="entry name" value="Transpos_IS3"/>
</dbReference>
<dbReference type="PROSITE" id="PS50994">
    <property type="entry name" value="INTEGRASE"/>
    <property type="match status" value="1"/>
</dbReference>
<reference evidence="3 4" key="1">
    <citation type="submission" date="2019-07" db="EMBL/GenBank/DDBJ databases">
        <authorList>
            <person name="Duangmal K."/>
            <person name="Teo W.F.A."/>
        </authorList>
    </citation>
    <scope>NUCLEOTIDE SEQUENCE [LARGE SCALE GENOMIC DNA]</scope>
    <source>
        <strain evidence="3 4">TBRC 6029</strain>
    </source>
</reference>
<evidence type="ECO:0000256" key="1">
    <source>
        <dbReference type="ARBA" id="ARBA00002286"/>
    </source>
</evidence>
<dbReference type="Pfam" id="PF13333">
    <property type="entry name" value="rve_2"/>
    <property type="match status" value="1"/>
</dbReference>
<dbReference type="PANTHER" id="PTHR46889">
    <property type="entry name" value="TRANSPOSASE INSF FOR INSERTION SEQUENCE IS3B-RELATED"/>
    <property type="match status" value="1"/>
</dbReference>
<accession>A0A558CTF4</accession>
<evidence type="ECO:0000313" key="4">
    <source>
        <dbReference type="Proteomes" id="UP000320011"/>
    </source>
</evidence>
<comment type="caution">
    <text evidence="3">The sequence shown here is derived from an EMBL/GenBank/DDBJ whole genome shotgun (WGS) entry which is preliminary data.</text>
</comment>
<gene>
    <name evidence="3" type="ORF">FNH05_13590</name>
</gene>
<dbReference type="Gene3D" id="3.30.420.10">
    <property type="entry name" value="Ribonuclease H-like superfamily/Ribonuclease H"/>
    <property type="match status" value="1"/>
</dbReference>
<protein>
    <submittedName>
        <fullName evidence="3">IS3 family transposase</fullName>
    </submittedName>
</protein>
<dbReference type="InterPro" id="IPR025948">
    <property type="entry name" value="HTH-like_dom"/>
</dbReference>
<sequence>MARYAGPDEFAATTATASPPNARFSVRRMARLLGVSRAGYYAHVKRVAATVLTARQQRRADLEVKITQAHTESRGTYGSPRITAELRDQGEVVTAKTVAKIMASIGLEGISPRTFKVKTTVVDPTASFPPDLVDRHFDRDRPDAVWLTDITYLTCGEGEMFLCAIRDGHSRKVLGYSVSEHIGATMVTDAIDAAVAARGARCRGTILHSDRGGEYTAHLTAAACFRHGLRRSMGATGICWDNSPAESFWSTFKHEHYYRHTYATKAELVAAIDKWISFYNSTRRHSAIGILSPDNFEQSLRTAA</sequence>
<proteinExistence type="predicted"/>
<dbReference type="PANTHER" id="PTHR46889:SF5">
    <property type="entry name" value="INTEGRASE PROTEIN"/>
    <property type="match status" value="1"/>
</dbReference>
<evidence type="ECO:0000259" key="2">
    <source>
        <dbReference type="PROSITE" id="PS50994"/>
    </source>
</evidence>
<dbReference type="NCBIfam" id="NF033516">
    <property type="entry name" value="transpos_IS3"/>
    <property type="match status" value="1"/>
</dbReference>
<dbReference type="GO" id="GO:0003676">
    <property type="term" value="F:nucleic acid binding"/>
    <property type="evidence" value="ECO:0007669"/>
    <property type="project" value="InterPro"/>
</dbReference>
<dbReference type="AlphaFoldDB" id="A0A558CTF4"/>
<keyword evidence="4" id="KW-1185">Reference proteome</keyword>
<dbReference type="EMBL" id="VJWX01000109">
    <property type="protein sequence ID" value="TVT52057.1"/>
    <property type="molecule type" value="Genomic_DNA"/>
</dbReference>
<dbReference type="InterPro" id="IPR036397">
    <property type="entry name" value="RNaseH_sf"/>
</dbReference>
<reference evidence="3 4" key="2">
    <citation type="submission" date="2019-08" db="EMBL/GenBank/DDBJ databases">
        <title>Amycolatopsis acidicola sp. nov., isolated from peat swamp forest soil.</title>
        <authorList>
            <person name="Srisuk N."/>
        </authorList>
    </citation>
    <scope>NUCLEOTIDE SEQUENCE [LARGE SCALE GENOMIC DNA]</scope>
    <source>
        <strain evidence="3 4">TBRC 6029</strain>
    </source>
</reference>
<dbReference type="InterPro" id="IPR012337">
    <property type="entry name" value="RNaseH-like_sf"/>
</dbReference>
<dbReference type="OrthoDB" id="3254719at2"/>
<dbReference type="Pfam" id="PF00665">
    <property type="entry name" value="rve"/>
    <property type="match status" value="1"/>
</dbReference>
<dbReference type="RefSeq" id="WP_144588050.1">
    <property type="nucleotide sequence ID" value="NZ_VJWX01000109.1"/>
</dbReference>
<dbReference type="GO" id="GO:0015074">
    <property type="term" value="P:DNA integration"/>
    <property type="evidence" value="ECO:0007669"/>
    <property type="project" value="InterPro"/>
</dbReference>
<feature type="domain" description="Integrase catalytic" evidence="2">
    <location>
        <begin position="138"/>
        <end position="300"/>
    </location>
</feature>
<dbReference type="SUPFAM" id="SSF53098">
    <property type="entry name" value="Ribonuclease H-like"/>
    <property type="match status" value="1"/>
</dbReference>